<proteinExistence type="predicted"/>
<reference evidence="1" key="1">
    <citation type="submission" date="2021-01" db="EMBL/GenBank/DDBJ databases">
        <title>Draft genome of Pantoea agglomerans Eh 335.</title>
        <authorList>
            <person name="Emsley S.A."/>
            <person name="Oline D.K."/>
            <person name="Saw J.H."/>
            <person name="Ushijima B."/>
            <person name="Videau P."/>
            <person name="Koyack M.J."/>
        </authorList>
    </citation>
    <scope>NUCLEOTIDE SEQUENCE</scope>
    <source>
        <strain evidence="1">Eh 335</strain>
    </source>
</reference>
<evidence type="ECO:0000313" key="2">
    <source>
        <dbReference type="Proteomes" id="UP000633731"/>
    </source>
</evidence>
<accession>A0ACC5RNL9</accession>
<dbReference type="Proteomes" id="UP000633731">
    <property type="component" value="Unassembled WGS sequence"/>
</dbReference>
<protein>
    <submittedName>
        <fullName evidence="1">Transcription termination/antitermination protein NusA</fullName>
    </submittedName>
</protein>
<keyword evidence="2" id="KW-1185">Reference proteome</keyword>
<gene>
    <name evidence="1" type="primary">nusA</name>
    <name evidence="1" type="ORF">JJL49_13765</name>
</gene>
<sequence length="501" mass="55386">MNKEILAVVEAVSNEKSLPREKIFEALESALATATKKKYEQEIDVRVSIDRKSGDFDTFRRWLIVDEVTMPTREITLEAAVYEDESLGLGGFVEDQIESVTFDRITTQTAKQVIVQKVREAERAMVVDQFREQEGEIITGVVKKVNRDNISLEVRPNDGSNTNAEAVIIREDMLPRENFRPGDRIRGVLYAVRPEARGAQLFVSRSKPEMLIELFRIEVPEIAEEVLEIKAAARDPGSRAKIAVKTNDKRIDPVGACVGMRGARVQAVSSELGGERIDIVLWDDNPAQFVINAMAPADVASIVVDEDNHTMDIAVEAGNLAQAIGRNGQNVRLASQLSGWELNVMTVDDLQAKHQAEAHAAIDVFTKHLDIDEDFATILVEEGFSSLEELAYVPINELLEIDGLDEETVEALRDRAKNALTTLALAKEESLGDTQPAEDLLSLEGLEREMAFKLAAKGVCTLEDLAEQGVDDLSDIEGLNDERAGELIMAARNICWFGDDA</sequence>
<name>A0ACC5RNL9_ENTAG</name>
<dbReference type="EMBL" id="JAEOXF010000008">
    <property type="protein sequence ID" value="MBK4726303.1"/>
    <property type="molecule type" value="Genomic_DNA"/>
</dbReference>
<comment type="caution">
    <text evidence="1">The sequence shown here is derived from an EMBL/GenBank/DDBJ whole genome shotgun (WGS) entry which is preliminary data.</text>
</comment>
<evidence type="ECO:0000313" key="1">
    <source>
        <dbReference type="EMBL" id="MBK4726303.1"/>
    </source>
</evidence>
<organism evidence="1 2">
    <name type="scientific">Enterobacter agglomerans</name>
    <name type="common">Erwinia herbicola</name>
    <name type="synonym">Pantoea agglomerans</name>
    <dbReference type="NCBI Taxonomy" id="549"/>
    <lineage>
        <taxon>Bacteria</taxon>
        <taxon>Pseudomonadati</taxon>
        <taxon>Pseudomonadota</taxon>
        <taxon>Gammaproteobacteria</taxon>
        <taxon>Enterobacterales</taxon>
        <taxon>Erwiniaceae</taxon>
        <taxon>Pantoea</taxon>
        <taxon>Pantoea agglomerans group</taxon>
    </lineage>
</organism>